<proteinExistence type="predicted"/>
<reference evidence="4" key="1">
    <citation type="submission" date="2025-08" db="UniProtKB">
        <authorList>
            <consortium name="RefSeq"/>
        </authorList>
    </citation>
    <scope>IDENTIFICATION</scope>
    <source>
        <tissue evidence="4">Muscle</tissue>
    </source>
</reference>
<dbReference type="PANTHER" id="PTHR21219:SF3">
    <property type="entry name" value="FI19613P1"/>
    <property type="match status" value="1"/>
</dbReference>
<dbReference type="PANTHER" id="PTHR21219">
    <property type="entry name" value="FI19613P1"/>
    <property type="match status" value="1"/>
</dbReference>
<name>A0ABM1B5S0_LIMPO</name>
<feature type="region of interest" description="Disordered" evidence="1">
    <location>
        <begin position="380"/>
        <end position="411"/>
    </location>
</feature>
<evidence type="ECO:0000313" key="4">
    <source>
        <dbReference type="RefSeq" id="XP_013775376.1"/>
    </source>
</evidence>
<gene>
    <name evidence="4" type="primary">LOC106460239</name>
</gene>
<feature type="compositionally biased region" description="Low complexity" evidence="1">
    <location>
        <begin position="448"/>
        <end position="464"/>
    </location>
</feature>
<protein>
    <submittedName>
        <fullName evidence="4">Uncharacterized protein LOC106460239</fullName>
    </submittedName>
</protein>
<sequence>MTTPICRCRVLYLGSAVPHITKDGLQGIQEPLRDLYPGQGPLTAKGIDSWLSVWSNGILLENVDESRRPVTRFFSIDTLHYCAAVRHVVVLDKDGEKVEKFLPLDSPFVQNASPNHPPLFACILRRTTGIKVLECHAFICKKDAAANAVVRCCFHAYADNVEARQIEENPYYLDTRRSRSISGLDNLQKVEDWRHEALGNGHLYSPESKQGTISRAAAANGEENYKVWMGAAPTEQEVMYLDNTGTIRSVRSLGIGSIRSLQPRQMPFPPLLPMSSHNMLSISGKESKSKAKAEKLSKMKKKGKHEHLTVKTNGPPLMAVPSKAIYVGSGLYTERRGKKGERIPIMPVEEPVYMPSAMPVAPKASYQPGTFPHENYLLQHYGTAPRPPKLSQKKKRDEKEKTPSELEASFNNGIYRKKGHINERAFSFSIRQEHRSRSNSLANLHFFANGSGDGNDPNGDASGSFQTGDKKELELAQLVKGLELKENGYESRGDQGNFIRKRKQKIS</sequence>
<evidence type="ECO:0000256" key="1">
    <source>
        <dbReference type="SAM" id="MobiDB-lite"/>
    </source>
</evidence>
<accession>A0ABM1B5S0</accession>
<dbReference type="InterPro" id="IPR011993">
    <property type="entry name" value="PH-like_dom_sf"/>
</dbReference>
<dbReference type="CDD" id="cd01217">
    <property type="entry name" value="PTB_CG12581"/>
    <property type="match status" value="1"/>
</dbReference>
<feature type="region of interest" description="Disordered" evidence="1">
    <location>
        <begin position="448"/>
        <end position="469"/>
    </location>
</feature>
<keyword evidence="3" id="KW-1185">Reference proteome</keyword>
<dbReference type="Proteomes" id="UP000694941">
    <property type="component" value="Unplaced"/>
</dbReference>
<dbReference type="Gene3D" id="2.30.29.30">
    <property type="entry name" value="Pleckstrin-homology domain (PH domain)/Phosphotyrosine-binding domain (PTB)"/>
    <property type="match status" value="1"/>
</dbReference>
<feature type="domain" description="PID" evidence="2">
    <location>
        <begin position="3"/>
        <end position="166"/>
    </location>
</feature>
<dbReference type="InterPro" id="IPR006020">
    <property type="entry name" value="PTB/PI_dom"/>
</dbReference>
<feature type="compositionally biased region" description="Basic and acidic residues" evidence="1">
    <location>
        <begin position="395"/>
        <end position="404"/>
    </location>
</feature>
<feature type="region of interest" description="Disordered" evidence="1">
    <location>
        <begin position="487"/>
        <end position="507"/>
    </location>
</feature>
<organism evidence="3 4">
    <name type="scientific">Limulus polyphemus</name>
    <name type="common">Atlantic horseshoe crab</name>
    <dbReference type="NCBI Taxonomy" id="6850"/>
    <lineage>
        <taxon>Eukaryota</taxon>
        <taxon>Metazoa</taxon>
        <taxon>Ecdysozoa</taxon>
        <taxon>Arthropoda</taxon>
        <taxon>Chelicerata</taxon>
        <taxon>Merostomata</taxon>
        <taxon>Xiphosura</taxon>
        <taxon>Limulidae</taxon>
        <taxon>Limulus</taxon>
    </lineage>
</organism>
<evidence type="ECO:0000259" key="2">
    <source>
        <dbReference type="SMART" id="SM00462"/>
    </source>
</evidence>
<evidence type="ECO:0000313" key="3">
    <source>
        <dbReference type="Proteomes" id="UP000694941"/>
    </source>
</evidence>
<dbReference type="GeneID" id="106460239"/>
<dbReference type="RefSeq" id="XP_013775376.1">
    <property type="nucleotide sequence ID" value="XM_013919922.2"/>
</dbReference>
<dbReference type="SMART" id="SM00462">
    <property type="entry name" value="PTB"/>
    <property type="match status" value="1"/>
</dbReference>
<dbReference type="SUPFAM" id="SSF50729">
    <property type="entry name" value="PH domain-like"/>
    <property type="match status" value="1"/>
</dbReference>